<protein>
    <submittedName>
        <fullName evidence="1">Arc-like DNA binding domain protein</fullName>
    </submittedName>
</protein>
<evidence type="ECO:0000313" key="1">
    <source>
        <dbReference type="EMBL" id="DAD87811.1"/>
    </source>
</evidence>
<organism evidence="1">
    <name type="scientific">Podoviridae sp. ctJYR5</name>
    <dbReference type="NCBI Taxonomy" id="2826551"/>
    <lineage>
        <taxon>Viruses</taxon>
        <taxon>Duplodnaviria</taxon>
        <taxon>Heunggongvirae</taxon>
        <taxon>Uroviricota</taxon>
        <taxon>Caudoviricetes</taxon>
    </lineage>
</organism>
<name>A0A8S5N102_9CAUD</name>
<dbReference type="EMBL" id="BK015028">
    <property type="protein sequence ID" value="DAD87811.1"/>
    <property type="molecule type" value="Genomic_DNA"/>
</dbReference>
<sequence length="55" mass="6184">MARPVSTHATTKFRLSKAVLADLEEMHWTLRKQSSEIVEEALVDYIAKNAPKSGK</sequence>
<accession>A0A8S5N102</accession>
<reference evidence="1" key="1">
    <citation type="journal article" date="2021" name="Proc. Natl. Acad. Sci. U.S.A.">
        <title>A Catalog of Tens of Thousands of Viruses from Human Metagenomes Reveals Hidden Associations with Chronic Diseases.</title>
        <authorList>
            <person name="Tisza M.J."/>
            <person name="Buck C.B."/>
        </authorList>
    </citation>
    <scope>NUCLEOTIDE SEQUENCE</scope>
    <source>
        <strain evidence="1">CtJYR5</strain>
    </source>
</reference>
<proteinExistence type="predicted"/>